<sequence>MTGFGRAKEDRPTPAEVYNRRVYASALIVSLGVMAYGYDSAFIGTTITQSSFKRDFGLSKMSKAQQNEVSSNLTSIYSAGGFFGAFFMFFSLELLGRKKTIIISDIIFIIGAVLCTVPTHQLGLVYAGRLFTGLGVGGIAAVCPIYVSELAPPAIRGRLTGFFESFYQVGAVIGFWINYGVVHNIPKTSSTAWRIPMGVQLIPAALLAIGIPFLRESPVWLLKKDRTEEAYKVYSYYRNLPVDHQYIHEDVMFVRGQIEHERSVSTGARPTFGAFIKGAAKEATLKGMRNRFALVFIMFMWQAWSGAAAINYLSEDSPTIFNSIGLTDVTLWTGVYGLIKAGGSIIFYTFFVDSFGRKWPWIVSSLGCAVCQYYLAGYIAVARPSATSSPSASTIAGGRAATAAIMVFGATWSCGANGLPWIISAEIFPSSLRSISGPFAGMSVWLWTFVVTKSLPEMYTSMGYGVYVFFATMLVCASIYAFFFIHETKGLRIDQMDELFGFVRPGNNYAAKAMEDGEFNDDGSERKAPPEARVEAV</sequence>
<dbReference type="SUPFAM" id="SSF103473">
    <property type="entry name" value="MFS general substrate transporter"/>
    <property type="match status" value="1"/>
</dbReference>
<proteinExistence type="inferred from homology"/>
<evidence type="ECO:0000256" key="8">
    <source>
        <dbReference type="SAM" id="MobiDB-lite"/>
    </source>
</evidence>
<dbReference type="Gene3D" id="1.20.1250.20">
    <property type="entry name" value="MFS general substrate transporter like domains"/>
    <property type="match status" value="1"/>
</dbReference>
<organism evidence="11 12">
    <name type="scientific">Recurvomyces mirabilis</name>
    <dbReference type="NCBI Taxonomy" id="574656"/>
    <lineage>
        <taxon>Eukaryota</taxon>
        <taxon>Fungi</taxon>
        <taxon>Dikarya</taxon>
        <taxon>Ascomycota</taxon>
        <taxon>Pezizomycotina</taxon>
        <taxon>Dothideomycetes</taxon>
        <taxon>Dothideomycetidae</taxon>
        <taxon>Mycosphaerellales</taxon>
        <taxon>Teratosphaeriaceae</taxon>
        <taxon>Recurvomyces</taxon>
    </lineage>
</organism>
<feature type="transmembrane region" description="Helical" evidence="9">
    <location>
        <begin position="464"/>
        <end position="485"/>
    </location>
</feature>
<feature type="transmembrane region" description="Helical" evidence="9">
    <location>
        <begin position="21"/>
        <end position="38"/>
    </location>
</feature>
<keyword evidence="4 9" id="KW-0812">Transmembrane</keyword>
<dbReference type="InterPro" id="IPR003663">
    <property type="entry name" value="Sugar/inositol_transpt"/>
</dbReference>
<dbReference type="GO" id="GO:0005351">
    <property type="term" value="F:carbohydrate:proton symporter activity"/>
    <property type="evidence" value="ECO:0007669"/>
    <property type="project" value="TreeGrafter"/>
</dbReference>
<feature type="domain" description="Major facilitator superfamily (MFS) profile" evidence="10">
    <location>
        <begin position="25"/>
        <end position="489"/>
    </location>
</feature>
<keyword evidence="6 9" id="KW-0472">Membrane</keyword>
<dbReference type="PRINTS" id="PR00171">
    <property type="entry name" value="SUGRTRNSPORT"/>
</dbReference>
<dbReference type="InterPro" id="IPR005829">
    <property type="entry name" value="Sugar_transporter_CS"/>
</dbReference>
<dbReference type="InterPro" id="IPR020846">
    <property type="entry name" value="MFS_dom"/>
</dbReference>
<gene>
    <name evidence="11" type="ORF">LTR78_006676</name>
</gene>
<feature type="transmembrane region" description="Helical" evidence="9">
    <location>
        <begin position="359"/>
        <end position="381"/>
    </location>
</feature>
<feature type="region of interest" description="Disordered" evidence="8">
    <location>
        <begin position="516"/>
        <end position="537"/>
    </location>
</feature>
<evidence type="ECO:0000313" key="11">
    <source>
        <dbReference type="EMBL" id="KAK3673442.1"/>
    </source>
</evidence>
<evidence type="ECO:0000259" key="10">
    <source>
        <dbReference type="PROSITE" id="PS50850"/>
    </source>
</evidence>
<dbReference type="Proteomes" id="UP001274830">
    <property type="component" value="Unassembled WGS sequence"/>
</dbReference>
<evidence type="ECO:0000256" key="3">
    <source>
        <dbReference type="ARBA" id="ARBA00022448"/>
    </source>
</evidence>
<dbReference type="AlphaFoldDB" id="A0AAE0WKK6"/>
<dbReference type="PANTHER" id="PTHR48022">
    <property type="entry name" value="PLASTIDIC GLUCOSE TRANSPORTER 4"/>
    <property type="match status" value="1"/>
</dbReference>
<feature type="transmembrane region" description="Helical" evidence="9">
    <location>
        <begin position="333"/>
        <end position="352"/>
    </location>
</feature>
<dbReference type="PROSITE" id="PS50850">
    <property type="entry name" value="MFS"/>
    <property type="match status" value="1"/>
</dbReference>
<dbReference type="GO" id="GO:0016020">
    <property type="term" value="C:membrane"/>
    <property type="evidence" value="ECO:0007669"/>
    <property type="project" value="UniProtKB-SubCell"/>
</dbReference>
<dbReference type="NCBIfam" id="TIGR00879">
    <property type="entry name" value="SP"/>
    <property type="match status" value="1"/>
</dbReference>
<reference evidence="11" key="1">
    <citation type="submission" date="2023-07" db="EMBL/GenBank/DDBJ databases">
        <title>Black Yeasts Isolated from many extreme environments.</title>
        <authorList>
            <person name="Coleine C."/>
            <person name="Stajich J.E."/>
            <person name="Selbmann L."/>
        </authorList>
    </citation>
    <scope>NUCLEOTIDE SEQUENCE</scope>
    <source>
        <strain evidence="11">CCFEE 5485</strain>
    </source>
</reference>
<feature type="transmembrane region" description="Helical" evidence="9">
    <location>
        <begin position="102"/>
        <end position="120"/>
    </location>
</feature>
<keyword evidence="12" id="KW-1185">Reference proteome</keyword>
<evidence type="ECO:0000256" key="5">
    <source>
        <dbReference type="ARBA" id="ARBA00022989"/>
    </source>
</evidence>
<protein>
    <recommendedName>
        <fullName evidence="10">Major facilitator superfamily (MFS) profile domain-containing protein</fullName>
    </recommendedName>
</protein>
<comment type="subcellular location">
    <subcellularLocation>
        <location evidence="1">Membrane</location>
        <topology evidence="1">Multi-pass membrane protein</topology>
    </subcellularLocation>
</comment>
<keyword evidence="5 9" id="KW-1133">Transmembrane helix</keyword>
<feature type="transmembrane region" description="Helical" evidence="9">
    <location>
        <begin position="292"/>
        <end position="313"/>
    </location>
</feature>
<evidence type="ECO:0000256" key="1">
    <source>
        <dbReference type="ARBA" id="ARBA00004141"/>
    </source>
</evidence>
<evidence type="ECO:0000256" key="2">
    <source>
        <dbReference type="ARBA" id="ARBA00010992"/>
    </source>
</evidence>
<feature type="transmembrane region" description="Helical" evidence="9">
    <location>
        <begin position="197"/>
        <end position="214"/>
    </location>
</feature>
<name>A0AAE0WKK6_9PEZI</name>
<dbReference type="PROSITE" id="PS00217">
    <property type="entry name" value="SUGAR_TRANSPORT_2"/>
    <property type="match status" value="1"/>
</dbReference>
<dbReference type="InterPro" id="IPR005828">
    <property type="entry name" value="MFS_sugar_transport-like"/>
</dbReference>
<feature type="transmembrane region" description="Helical" evidence="9">
    <location>
        <begin position="435"/>
        <end position="452"/>
    </location>
</feature>
<feature type="transmembrane region" description="Helical" evidence="9">
    <location>
        <begin position="401"/>
        <end position="423"/>
    </location>
</feature>
<dbReference type="Pfam" id="PF00083">
    <property type="entry name" value="Sugar_tr"/>
    <property type="match status" value="1"/>
</dbReference>
<evidence type="ECO:0000313" key="12">
    <source>
        <dbReference type="Proteomes" id="UP001274830"/>
    </source>
</evidence>
<comment type="caution">
    <text evidence="11">The sequence shown here is derived from an EMBL/GenBank/DDBJ whole genome shotgun (WGS) entry which is preliminary data.</text>
</comment>
<accession>A0AAE0WKK6</accession>
<dbReference type="InterPro" id="IPR036259">
    <property type="entry name" value="MFS_trans_sf"/>
</dbReference>
<evidence type="ECO:0000256" key="9">
    <source>
        <dbReference type="SAM" id="Phobius"/>
    </source>
</evidence>
<dbReference type="PANTHER" id="PTHR48022:SF60">
    <property type="entry name" value="MAJOR FACILITATOR SUPERFAMILY (MFS) PROFILE DOMAIN-CONTAINING PROTEIN"/>
    <property type="match status" value="1"/>
</dbReference>
<comment type="similarity">
    <text evidence="2 7">Belongs to the major facilitator superfamily. Sugar transporter (TC 2.A.1.1) family.</text>
</comment>
<feature type="transmembrane region" description="Helical" evidence="9">
    <location>
        <begin position="126"/>
        <end position="147"/>
    </location>
</feature>
<dbReference type="EMBL" id="JAUTXT010000025">
    <property type="protein sequence ID" value="KAK3673442.1"/>
    <property type="molecule type" value="Genomic_DNA"/>
</dbReference>
<feature type="transmembrane region" description="Helical" evidence="9">
    <location>
        <begin position="76"/>
        <end position="95"/>
    </location>
</feature>
<dbReference type="PROSITE" id="PS00216">
    <property type="entry name" value="SUGAR_TRANSPORT_1"/>
    <property type="match status" value="1"/>
</dbReference>
<evidence type="ECO:0000256" key="4">
    <source>
        <dbReference type="ARBA" id="ARBA00022692"/>
    </source>
</evidence>
<evidence type="ECO:0000256" key="7">
    <source>
        <dbReference type="RuleBase" id="RU003346"/>
    </source>
</evidence>
<keyword evidence="3 7" id="KW-0813">Transport</keyword>
<feature type="compositionally biased region" description="Basic and acidic residues" evidence="8">
    <location>
        <begin position="523"/>
        <end position="537"/>
    </location>
</feature>
<dbReference type="InterPro" id="IPR050360">
    <property type="entry name" value="MFS_Sugar_Transporters"/>
</dbReference>
<feature type="transmembrane region" description="Helical" evidence="9">
    <location>
        <begin position="159"/>
        <end position="177"/>
    </location>
</feature>
<evidence type="ECO:0000256" key="6">
    <source>
        <dbReference type="ARBA" id="ARBA00023136"/>
    </source>
</evidence>